<dbReference type="AlphaFoldDB" id="A0A0L0H795"/>
<dbReference type="Gene3D" id="1.20.1280.50">
    <property type="match status" value="1"/>
</dbReference>
<dbReference type="InParanoid" id="A0A0L0H795"/>
<dbReference type="InterPro" id="IPR036047">
    <property type="entry name" value="F-box-like_dom_sf"/>
</dbReference>
<evidence type="ECO:0000313" key="2">
    <source>
        <dbReference type="EMBL" id="KNC97410.1"/>
    </source>
</evidence>
<dbReference type="RefSeq" id="XP_016605450.1">
    <property type="nucleotide sequence ID" value="XM_016755496.1"/>
</dbReference>
<dbReference type="GeneID" id="27690556"/>
<dbReference type="SUPFAM" id="SSF52047">
    <property type="entry name" value="RNI-like"/>
    <property type="match status" value="2"/>
</dbReference>
<gene>
    <name evidence="2" type="ORF">SPPG_07334</name>
</gene>
<sequence length="757" mass="84381">MLSAPAQILPAELLCHIFSYLTLREQIQIAVVCKRWSASMGEAREFVARVTDRMAQVGCQRVLKCFPRLKVMELRLHNKNQDALVHFGSTFTGHPTLTHLITETSSILLAALRHTPRLKHLTLKEDFSSPIPHLPRANVNFLYEIFTKGFETLDLDAPLLFAMDTFAEAVDDAFDDKRGTMGKWVLPNLKRLSIRSLQNSSMSDLMTGFMPRVVLTELKHLNLSSNEATLPLACLGYLAHATPNLESLHVAGTWIEGRDAESFVEVLSRRLKEIVLIGCDLPGLDRRDDSINLAEGILTLLTAHLSDVQDIQIIHCKFRTPAHPIHNSHISKGSRTLKRLSLLGFGRTMTSVSFLSYYPALETLKLDDVPNYVPNPSGLGMRYIPLWDFVAGALVNLAELDLRFTRVEDEIDHSIMSDHITTVPPTHLPNLTTLSLYSIPISTLLPILAMHPTLKSITLNHLPATTFPTMLLKPQSHLISLPNLRILHIHAHGPMSPLITRTLATTLTKASQGLHTLHVQSAKPALETHAPTLAALLSPPSPLPPQDAIDSLWISTLMSQCPYIRTLRTSGQTLTHDALARLCAPDAVWKGTLERLEVALRGIPRMDVAYDFLLKALLEEYRILKGLEVCVERLPDDVGPGVELGEVGGRAASRTDDMMEGVEMLARAAEPDWDAVSSSSSPSLSFIEPSQPLSAYTLQSIDTLHAKLCARYADDLKRLAPWLETCRVWAPELKRKWIRSFLLRRMQRRIGGDDMRV</sequence>
<proteinExistence type="predicted"/>
<dbReference type="InterPro" id="IPR001810">
    <property type="entry name" value="F-box_dom"/>
</dbReference>
<dbReference type="VEuPathDB" id="FungiDB:SPPG_07334"/>
<evidence type="ECO:0000313" key="3">
    <source>
        <dbReference type="Proteomes" id="UP000053201"/>
    </source>
</evidence>
<dbReference type="PROSITE" id="PS50181">
    <property type="entry name" value="FBOX"/>
    <property type="match status" value="1"/>
</dbReference>
<dbReference type="SUPFAM" id="SSF81383">
    <property type="entry name" value="F-box domain"/>
    <property type="match status" value="1"/>
</dbReference>
<dbReference type="OrthoDB" id="2124053at2759"/>
<name>A0A0L0H795_SPIPD</name>
<accession>A0A0L0H795</accession>
<dbReference type="EMBL" id="KQ257464">
    <property type="protein sequence ID" value="KNC97410.1"/>
    <property type="molecule type" value="Genomic_DNA"/>
</dbReference>
<reference evidence="2 3" key="1">
    <citation type="submission" date="2009-08" db="EMBL/GenBank/DDBJ databases">
        <title>The Genome Sequence of Spizellomyces punctatus strain DAOM BR117.</title>
        <authorList>
            <consortium name="The Broad Institute Genome Sequencing Platform"/>
            <person name="Russ C."/>
            <person name="Cuomo C."/>
            <person name="Shea T."/>
            <person name="Young S.K."/>
            <person name="Zeng Q."/>
            <person name="Koehrsen M."/>
            <person name="Haas B."/>
            <person name="Borodovsky M."/>
            <person name="Guigo R."/>
            <person name="Alvarado L."/>
            <person name="Berlin A."/>
            <person name="Bochicchio J."/>
            <person name="Borenstein D."/>
            <person name="Chapman S."/>
            <person name="Chen Z."/>
            <person name="Engels R."/>
            <person name="Freedman E."/>
            <person name="Gellesch M."/>
            <person name="Goldberg J."/>
            <person name="Griggs A."/>
            <person name="Gujja S."/>
            <person name="Heiman D."/>
            <person name="Hepburn T."/>
            <person name="Howarth C."/>
            <person name="Jen D."/>
            <person name="Larson L."/>
            <person name="Lewis B."/>
            <person name="Mehta T."/>
            <person name="Park D."/>
            <person name="Pearson M."/>
            <person name="Roberts A."/>
            <person name="Saif S."/>
            <person name="Shenoy N."/>
            <person name="Sisk P."/>
            <person name="Stolte C."/>
            <person name="Sykes S."/>
            <person name="Thomson T."/>
            <person name="Walk T."/>
            <person name="White J."/>
            <person name="Yandava C."/>
            <person name="Burger G."/>
            <person name="Gray M.W."/>
            <person name="Holland P.W.H."/>
            <person name="King N."/>
            <person name="Lang F.B.F."/>
            <person name="Roger A.J."/>
            <person name="Ruiz-Trillo I."/>
            <person name="Lander E."/>
            <person name="Nusbaum C."/>
        </authorList>
    </citation>
    <scope>NUCLEOTIDE SEQUENCE [LARGE SCALE GENOMIC DNA]</scope>
    <source>
        <strain evidence="2 3">DAOM BR117</strain>
    </source>
</reference>
<evidence type="ECO:0000259" key="1">
    <source>
        <dbReference type="PROSITE" id="PS50181"/>
    </source>
</evidence>
<keyword evidence="3" id="KW-1185">Reference proteome</keyword>
<dbReference type="PANTHER" id="PTHR13318">
    <property type="entry name" value="PARTNER OF PAIRED, ISOFORM B-RELATED"/>
    <property type="match status" value="1"/>
</dbReference>
<dbReference type="InterPro" id="IPR032675">
    <property type="entry name" value="LRR_dom_sf"/>
</dbReference>
<protein>
    <recommendedName>
        <fullName evidence="1">F-box domain-containing protein</fullName>
    </recommendedName>
</protein>
<dbReference type="Proteomes" id="UP000053201">
    <property type="component" value="Unassembled WGS sequence"/>
</dbReference>
<dbReference type="GO" id="GO:0031146">
    <property type="term" value="P:SCF-dependent proteasomal ubiquitin-dependent protein catabolic process"/>
    <property type="evidence" value="ECO:0007669"/>
    <property type="project" value="TreeGrafter"/>
</dbReference>
<dbReference type="GO" id="GO:0019005">
    <property type="term" value="C:SCF ubiquitin ligase complex"/>
    <property type="evidence" value="ECO:0007669"/>
    <property type="project" value="TreeGrafter"/>
</dbReference>
<dbReference type="Gene3D" id="3.80.10.10">
    <property type="entry name" value="Ribonuclease Inhibitor"/>
    <property type="match status" value="2"/>
</dbReference>
<feature type="domain" description="F-box" evidence="1">
    <location>
        <begin position="3"/>
        <end position="50"/>
    </location>
</feature>
<organism evidence="2 3">
    <name type="scientific">Spizellomyces punctatus (strain DAOM BR117)</name>
    <dbReference type="NCBI Taxonomy" id="645134"/>
    <lineage>
        <taxon>Eukaryota</taxon>
        <taxon>Fungi</taxon>
        <taxon>Fungi incertae sedis</taxon>
        <taxon>Chytridiomycota</taxon>
        <taxon>Chytridiomycota incertae sedis</taxon>
        <taxon>Chytridiomycetes</taxon>
        <taxon>Spizellomycetales</taxon>
        <taxon>Spizellomycetaceae</taxon>
        <taxon>Spizellomyces</taxon>
    </lineage>
</organism>
<dbReference type="Pfam" id="PF12937">
    <property type="entry name" value="F-box-like"/>
    <property type="match status" value="1"/>
</dbReference>